<evidence type="ECO:0000313" key="3">
    <source>
        <dbReference type="Proteomes" id="UP000321816"/>
    </source>
</evidence>
<dbReference type="OrthoDB" id="2966818at2"/>
<name>A0A5C7F9A7_9BACI</name>
<keyword evidence="3" id="KW-1185">Reference proteome</keyword>
<dbReference type="EMBL" id="CP144914">
    <property type="protein sequence ID" value="WWD81105.1"/>
    <property type="molecule type" value="Genomic_DNA"/>
</dbReference>
<evidence type="ECO:0000313" key="2">
    <source>
        <dbReference type="EMBL" id="WWD81105.1"/>
    </source>
</evidence>
<keyword evidence="1" id="KW-0732">Signal</keyword>
<reference evidence="2 3" key="1">
    <citation type="submission" date="2024-01" db="EMBL/GenBank/DDBJ databases">
        <title>Complete Genome Sequence of Alkalicoccus halolimnae BZ-SZ-XJ29T, a Moderately Halophilic Bacterium Isolated from a Salt Lake.</title>
        <authorList>
            <person name="Zhao B."/>
        </authorList>
    </citation>
    <scope>NUCLEOTIDE SEQUENCE [LARGE SCALE GENOMIC DNA]</scope>
    <source>
        <strain evidence="2 3">BZ-SZ-XJ29</strain>
    </source>
</reference>
<protein>
    <recommendedName>
        <fullName evidence="4">Lipoprotein</fullName>
    </recommendedName>
</protein>
<dbReference type="RefSeq" id="WP_147803122.1">
    <property type="nucleotide sequence ID" value="NZ_CP144914.1"/>
</dbReference>
<feature type="signal peptide" evidence="1">
    <location>
        <begin position="1"/>
        <end position="21"/>
    </location>
</feature>
<sequence>MKKLLILLMICLFPACQNTEATLTEAEESLPFHILQPSSLSEGWKVKETIYEEDLVVIVYKHEKEGTIELIQDQHIQGLNQKALKQYMEHGEWSSYNNLDTRHHTLVIDKYIGEWTILPEEERKMQYTFVRQFDLYAEPRQGISYYQVTGQDVTSEEVVSFVETLSGVTS</sequence>
<accession>A0A5C7F9A7</accession>
<evidence type="ECO:0000256" key="1">
    <source>
        <dbReference type="SAM" id="SignalP"/>
    </source>
</evidence>
<dbReference type="Proteomes" id="UP000321816">
    <property type="component" value="Chromosome"/>
</dbReference>
<gene>
    <name evidence="2" type="ORF">FTX54_006035</name>
</gene>
<organism evidence="2 3">
    <name type="scientific">Alkalicoccus halolimnae</name>
    <dbReference type="NCBI Taxonomy" id="1667239"/>
    <lineage>
        <taxon>Bacteria</taxon>
        <taxon>Bacillati</taxon>
        <taxon>Bacillota</taxon>
        <taxon>Bacilli</taxon>
        <taxon>Bacillales</taxon>
        <taxon>Bacillaceae</taxon>
        <taxon>Alkalicoccus</taxon>
    </lineage>
</organism>
<proteinExistence type="predicted"/>
<evidence type="ECO:0008006" key="4">
    <source>
        <dbReference type="Google" id="ProtNLM"/>
    </source>
</evidence>
<dbReference type="AlphaFoldDB" id="A0A5C7F9A7"/>
<feature type="chain" id="PRO_5044096815" description="Lipoprotein" evidence="1">
    <location>
        <begin position="22"/>
        <end position="170"/>
    </location>
</feature>
<dbReference type="KEGG" id="ahal:FTX54_006035"/>